<proteinExistence type="predicted"/>
<reference evidence="4 5" key="1">
    <citation type="submission" date="2017-01" db="EMBL/GenBank/DDBJ databases">
        <authorList>
            <person name="Mah S.A."/>
            <person name="Swanson W.J."/>
            <person name="Moy G.W."/>
            <person name="Vacquier V.D."/>
        </authorList>
    </citation>
    <scope>NUCLEOTIDE SEQUENCE [LARGE SCALE GENOMIC DNA]</scope>
    <source>
        <strain evidence="4 5">GSMNP</strain>
    </source>
</reference>
<feature type="region of interest" description="Disordered" evidence="1">
    <location>
        <begin position="100"/>
        <end position="121"/>
    </location>
</feature>
<dbReference type="AlphaFoldDB" id="A0A1R1XSY2"/>
<feature type="transmembrane region" description="Helical" evidence="2">
    <location>
        <begin position="182"/>
        <end position="203"/>
    </location>
</feature>
<feature type="chain" id="PRO_5013181451" description="RGS domain-containing protein" evidence="3">
    <location>
        <begin position="21"/>
        <end position="749"/>
    </location>
</feature>
<evidence type="ECO:0008006" key="6">
    <source>
        <dbReference type="Google" id="ProtNLM"/>
    </source>
</evidence>
<accession>A0A1R1XSY2</accession>
<keyword evidence="2" id="KW-0812">Transmembrane</keyword>
<sequence>MKSKYFHALPSLLFLTLISGSILNRPIRLELNKNNTYQFNSAISNSKVRGVPRVLPNYGGIEGRIVVISNDTSIDSQSTENSSSDIATQTTSTIFSTSSTTDTIIQSTPTSSDQDDGDSTTPDSFVHAQYDTIAKIDRLYQKIKVAKKSFWFTFMAIWSIIAFVSTYLYLKLTAHTQESRFKSRTVCVIAIVTGYIFSMHAMATEAFNPYYPCVLRIFIGYPTLFVFCISLIVRAVLYTCQVRLIVLKNEISTLLTNDDRDNNRSLVFENSQSRPSFMKLSSFSRFFRLITNRNYSNIPQDKLAEVQYRISANNAVLDLLRDRNYLILVFAALVVGFSIAIYFSTYTLYHFNPVSYGCPSKITTPLIPLYAVVFFCISLVPPIYFLSAGMTDAYGIQAELFVTMVSTILLVIGLVVYNEYISVFKVIYASGYVIVLPLFFIQHYMLIILPLIKIYKLRPHKTHEKSLNGNGRATTTPGYALAISTKKEQFESILAYPAGFVRLSKAAAETFCPENVNFLRDYQVLKFKVCSLITSDSMENENSNGDKDFFSSGISNSYKPTKRAVVESDKSSVGPDIDNLSSSKIVSKKSVLMDINAFSQYSPKNSMSSSNRLKDASLYDEDAQDEIDFEQLLSGEIMPPLPVTIADSIYKMGLMLDLQLLNNSEGKKDRNLPKYTQIPHKLISEFYKFYLKYIQKDALLAVNITTKAMAPIENSIRNQKYTLGMFDDALEEVLNNLYTNTYPIMLKTL</sequence>
<dbReference type="Gene3D" id="1.10.167.10">
    <property type="entry name" value="Regulator of G-protein Signalling 4, domain 2"/>
    <property type="match status" value="1"/>
</dbReference>
<dbReference type="OrthoDB" id="196547at2759"/>
<feature type="signal peptide" evidence="3">
    <location>
        <begin position="1"/>
        <end position="20"/>
    </location>
</feature>
<dbReference type="SUPFAM" id="SSF48097">
    <property type="entry name" value="Regulator of G-protein signaling, RGS"/>
    <property type="match status" value="1"/>
</dbReference>
<evidence type="ECO:0000256" key="1">
    <source>
        <dbReference type="SAM" id="MobiDB-lite"/>
    </source>
</evidence>
<dbReference type="EMBL" id="LSSN01001956">
    <property type="protein sequence ID" value="OMJ17728.1"/>
    <property type="molecule type" value="Genomic_DNA"/>
</dbReference>
<keyword evidence="5" id="KW-1185">Reference proteome</keyword>
<feature type="transmembrane region" description="Helical" evidence="2">
    <location>
        <begin position="325"/>
        <end position="346"/>
    </location>
</feature>
<dbReference type="Proteomes" id="UP000187283">
    <property type="component" value="Unassembled WGS sequence"/>
</dbReference>
<keyword evidence="3" id="KW-0732">Signal</keyword>
<comment type="caution">
    <text evidence="4">The sequence shown here is derived from an EMBL/GenBank/DDBJ whole genome shotgun (WGS) entry which is preliminary data.</text>
</comment>
<feature type="compositionally biased region" description="Low complexity" evidence="1">
    <location>
        <begin position="100"/>
        <end position="112"/>
    </location>
</feature>
<evidence type="ECO:0000256" key="3">
    <source>
        <dbReference type="SAM" id="SignalP"/>
    </source>
</evidence>
<gene>
    <name evidence="4" type="ORF">AYI70_g5783</name>
</gene>
<evidence type="ECO:0000313" key="5">
    <source>
        <dbReference type="Proteomes" id="UP000187283"/>
    </source>
</evidence>
<name>A0A1R1XSY2_9FUNG</name>
<organism evidence="4 5">
    <name type="scientific">Smittium culicis</name>
    <dbReference type="NCBI Taxonomy" id="133412"/>
    <lineage>
        <taxon>Eukaryota</taxon>
        <taxon>Fungi</taxon>
        <taxon>Fungi incertae sedis</taxon>
        <taxon>Zoopagomycota</taxon>
        <taxon>Kickxellomycotina</taxon>
        <taxon>Harpellomycetes</taxon>
        <taxon>Harpellales</taxon>
        <taxon>Legeriomycetaceae</taxon>
        <taxon>Smittium</taxon>
    </lineage>
</organism>
<feature type="transmembrane region" description="Helical" evidence="2">
    <location>
        <begin position="215"/>
        <end position="237"/>
    </location>
</feature>
<dbReference type="STRING" id="133412.A0A1R1XSY2"/>
<evidence type="ECO:0000256" key="2">
    <source>
        <dbReference type="SAM" id="Phobius"/>
    </source>
</evidence>
<feature type="transmembrane region" description="Helical" evidence="2">
    <location>
        <begin position="429"/>
        <end position="452"/>
    </location>
</feature>
<feature type="transmembrane region" description="Helical" evidence="2">
    <location>
        <begin position="366"/>
        <end position="386"/>
    </location>
</feature>
<protein>
    <recommendedName>
        <fullName evidence="6">RGS domain-containing protein</fullName>
    </recommendedName>
</protein>
<evidence type="ECO:0000313" key="4">
    <source>
        <dbReference type="EMBL" id="OMJ17728.1"/>
    </source>
</evidence>
<dbReference type="InterPro" id="IPR036305">
    <property type="entry name" value="RGS_sf"/>
</dbReference>
<feature type="transmembrane region" description="Helical" evidence="2">
    <location>
        <begin position="150"/>
        <end position="170"/>
    </location>
</feature>
<keyword evidence="2" id="KW-0472">Membrane</keyword>
<dbReference type="InterPro" id="IPR044926">
    <property type="entry name" value="RGS_subdomain_2"/>
</dbReference>
<keyword evidence="2" id="KW-1133">Transmembrane helix</keyword>
<feature type="transmembrane region" description="Helical" evidence="2">
    <location>
        <begin position="398"/>
        <end position="417"/>
    </location>
</feature>